<protein>
    <recommendedName>
        <fullName evidence="6">DUF304 domain-containing protein</fullName>
    </recommendedName>
</protein>
<keyword evidence="1" id="KW-1133">Transmembrane helix</keyword>
<keyword evidence="1" id="KW-0812">Transmembrane</keyword>
<dbReference type="EMBL" id="PECK01000003">
    <property type="protein sequence ID" value="TDZ95649.1"/>
    <property type="molecule type" value="Genomic_DNA"/>
</dbReference>
<evidence type="ECO:0008006" key="6">
    <source>
        <dbReference type="Google" id="ProtNLM"/>
    </source>
</evidence>
<proteinExistence type="predicted"/>
<evidence type="ECO:0000313" key="3">
    <source>
        <dbReference type="EMBL" id="TEA04745.1"/>
    </source>
</evidence>
<name>A0A4R8SFR5_9MYCO</name>
<keyword evidence="4" id="KW-1185">Reference proteome</keyword>
<evidence type="ECO:0000313" key="4">
    <source>
        <dbReference type="Proteomes" id="UP000294844"/>
    </source>
</evidence>
<feature type="transmembrane region" description="Helical" evidence="1">
    <location>
        <begin position="26"/>
        <end position="50"/>
    </location>
</feature>
<evidence type="ECO:0000313" key="5">
    <source>
        <dbReference type="Proteomes" id="UP000295685"/>
    </source>
</evidence>
<dbReference type="EMBL" id="PECM01000008">
    <property type="protein sequence ID" value="TEA04745.1"/>
    <property type="molecule type" value="Genomic_DNA"/>
</dbReference>
<dbReference type="AlphaFoldDB" id="A0A4R8SFR5"/>
<reference evidence="4 5" key="1">
    <citation type="journal article" date="2019" name="Sci. Rep.">
        <title>Extended insight into the Mycobacterium chelonae-abscessus complex through whole genome sequencing of Mycobacterium salmoniphilum outbreak and Mycobacterium salmoniphilum-like strains.</title>
        <authorList>
            <person name="Behra P.R.K."/>
            <person name="Das S."/>
            <person name="Pettersson B.M.F."/>
            <person name="Shirreff L."/>
            <person name="DuCote T."/>
            <person name="Jacobsson K.G."/>
            <person name="Ennis D.G."/>
            <person name="Kirsebom L.A."/>
        </authorList>
    </citation>
    <scope>NUCLEOTIDE SEQUENCE [LARGE SCALE GENOMIC DNA]</scope>
    <source>
        <strain evidence="3 4">CCUG 60883</strain>
        <strain evidence="2 5">CCUG 60885</strain>
    </source>
</reference>
<sequence length="176" mass="19116" precursor="true">MIETVSTTPVTPMVPVGLGASRSAPVLWAIQYAVACIPLVVVVAAVWAVTAPPAHASTPLQHAVGVLGLLSISCAVAWVVLRPLQRYRAYRWGVLDDDLVYIASKTLWLSSFWVIPFALVRTVELRQDPLSRSLGLAMVVVRADQGELRIVGLDVEIAREVVEKLFGLVDEASVYQ</sequence>
<feature type="transmembrane region" description="Helical" evidence="1">
    <location>
        <begin position="62"/>
        <end position="81"/>
    </location>
</feature>
<dbReference type="Proteomes" id="UP000294844">
    <property type="component" value="Unassembled WGS sequence"/>
</dbReference>
<comment type="caution">
    <text evidence="2">The sequence shown here is derived from an EMBL/GenBank/DDBJ whole genome shotgun (WGS) entry which is preliminary data.</text>
</comment>
<keyword evidence="1" id="KW-0472">Membrane</keyword>
<gene>
    <name evidence="3" type="ORF">CCUG60883_02041</name>
    <name evidence="2" type="ORF">CCUG60885_01783</name>
</gene>
<organism evidence="2 5">
    <name type="scientific">Mycobacteroides salmoniphilum</name>
    <dbReference type="NCBI Taxonomy" id="404941"/>
    <lineage>
        <taxon>Bacteria</taxon>
        <taxon>Bacillati</taxon>
        <taxon>Actinomycetota</taxon>
        <taxon>Actinomycetes</taxon>
        <taxon>Mycobacteriales</taxon>
        <taxon>Mycobacteriaceae</taxon>
        <taxon>Mycobacteroides</taxon>
    </lineage>
</organism>
<evidence type="ECO:0000256" key="1">
    <source>
        <dbReference type="SAM" id="Phobius"/>
    </source>
</evidence>
<dbReference type="Proteomes" id="UP000295685">
    <property type="component" value="Unassembled WGS sequence"/>
</dbReference>
<evidence type="ECO:0000313" key="2">
    <source>
        <dbReference type="EMBL" id="TDZ95649.1"/>
    </source>
</evidence>
<accession>A0A4R8SFR5</accession>